<dbReference type="PRINTS" id="PR00762">
    <property type="entry name" value="CLCHANNEL"/>
</dbReference>
<evidence type="ECO:0000256" key="7">
    <source>
        <dbReference type="SAM" id="Phobius"/>
    </source>
</evidence>
<feature type="transmembrane region" description="Helical" evidence="7">
    <location>
        <begin position="415"/>
        <end position="434"/>
    </location>
</feature>
<feature type="transmembrane region" description="Helical" evidence="7">
    <location>
        <begin position="310"/>
        <end position="331"/>
    </location>
</feature>
<feature type="domain" description="Major facilitator superfamily (MFS) profile" evidence="8">
    <location>
        <begin position="24"/>
        <end position="472"/>
    </location>
</feature>
<evidence type="ECO:0000256" key="5">
    <source>
        <dbReference type="ARBA" id="ARBA00022989"/>
    </source>
</evidence>
<evidence type="ECO:0000313" key="10">
    <source>
        <dbReference type="Proteomes" id="UP000249633"/>
    </source>
</evidence>
<evidence type="ECO:0000256" key="6">
    <source>
        <dbReference type="ARBA" id="ARBA00023136"/>
    </source>
</evidence>
<keyword evidence="6 7" id="KW-0472">Membrane</keyword>
<dbReference type="InterPro" id="IPR001807">
    <property type="entry name" value="ClC"/>
</dbReference>
<feature type="transmembrane region" description="Helical" evidence="7">
    <location>
        <begin position="279"/>
        <end position="298"/>
    </location>
</feature>
<feature type="transmembrane region" description="Helical" evidence="7">
    <location>
        <begin position="343"/>
        <end position="361"/>
    </location>
</feature>
<comment type="subcellular location">
    <subcellularLocation>
        <location evidence="1">Cell membrane</location>
        <topology evidence="1">Multi-pass membrane protein</topology>
    </subcellularLocation>
</comment>
<accession>A0A2W5FS49</accession>
<feature type="transmembrane region" description="Helical" evidence="7">
    <location>
        <begin position="120"/>
        <end position="138"/>
    </location>
</feature>
<dbReference type="Pfam" id="PF07690">
    <property type="entry name" value="MFS_1"/>
    <property type="match status" value="1"/>
</dbReference>
<feature type="transmembrane region" description="Helical" evidence="7">
    <location>
        <begin position="90"/>
        <end position="108"/>
    </location>
</feature>
<dbReference type="InterPro" id="IPR020846">
    <property type="entry name" value="MFS_dom"/>
</dbReference>
<reference evidence="9 10" key="1">
    <citation type="submission" date="2017-08" db="EMBL/GenBank/DDBJ databases">
        <title>Infants hospitalized years apart are colonized by the same room-sourced microbial strains.</title>
        <authorList>
            <person name="Brooks B."/>
            <person name="Olm M.R."/>
            <person name="Firek B.A."/>
            <person name="Baker R."/>
            <person name="Thomas B.C."/>
            <person name="Morowitz M.J."/>
            <person name="Banfield J.F."/>
        </authorList>
    </citation>
    <scope>NUCLEOTIDE SEQUENCE [LARGE SCALE GENOMIC DNA]</scope>
    <source>
        <strain evidence="9">S2_012_000_R2_81</strain>
    </source>
</reference>
<comment type="caution">
    <text evidence="9">The sequence shown here is derived from an EMBL/GenBank/DDBJ whole genome shotgun (WGS) entry which is preliminary data.</text>
</comment>
<dbReference type="GO" id="GO:0015108">
    <property type="term" value="F:chloride transmembrane transporter activity"/>
    <property type="evidence" value="ECO:0007669"/>
    <property type="project" value="InterPro"/>
</dbReference>
<dbReference type="SUPFAM" id="SSF103473">
    <property type="entry name" value="MFS general substrate transporter"/>
    <property type="match status" value="1"/>
</dbReference>
<evidence type="ECO:0000256" key="1">
    <source>
        <dbReference type="ARBA" id="ARBA00004651"/>
    </source>
</evidence>
<dbReference type="PANTHER" id="PTHR42718">
    <property type="entry name" value="MAJOR FACILITATOR SUPERFAMILY MULTIDRUG TRANSPORTER MFSC"/>
    <property type="match status" value="1"/>
</dbReference>
<feature type="transmembrane region" description="Helical" evidence="7">
    <location>
        <begin position="211"/>
        <end position="229"/>
    </location>
</feature>
<evidence type="ECO:0000256" key="3">
    <source>
        <dbReference type="ARBA" id="ARBA00022475"/>
    </source>
</evidence>
<feature type="transmembrane region" description="Helical" evidence="7">
    <location>
        <begin position="367"/>
        <end position="394"/>
    </location>
</feature>
<name>A0A2W5FS49_9BURK</name>
<evidence type="ECO:0000256" key="2">
    <source>
        <dbReference type="ARBA" id="ARBA00022448"/>
    </source>
</evidence>
<proteinExistence type="predicted"/>
<dbReference type="AlphaFoldDB" id="A0A2W5FS49"/>
<evidence type="ECO:0000256" key="4">
    <source>
        <dbReference type="ARBA" id="ARBA00022692"/>
    </source>
</evidence>
<dbReference type="EMBL" id="QFOD01000008">
    <property type="protein sequence ID" value="PZP32379.1"/>
    <property type="molecule type" value="Genomic_DNA"/>
</dbReference>
<feature type="transmembrane region" description="Helical" evidence="7">
    <location>
        <begin position="241"/>
        <end position="258"/>
    </location>
</feature>
<dbReference type="InterPro" id="IPR011701">
    <property type="entry name" value="MFS"/>
</dbReference>
<feature type="transmembrane region" description="Helical" evidence="7">
    <location>
        <begin position="58"/>
        <end position="78"/>
    </location>
</feature>
<organism evidence="9 10">
    <name type="scientific">Roseateles depolymerans</name>
    <dbReference type="NCBI Taxonomy" id="76731"/>
    <lineage>
        <taxon>Bacteria</taxon>
        <taxon>Pseudomonadati</taxon>
        <taxon>Pseudomonadota</taxon>
        <taxon>Betaproteobacteria</taxon>
        <taxon>Burkholderiales</taxon>
        <taxon>Sphaerotilaceae</taxon>
        <taxon>Roseateles</taxon>
    </lineage>
</organism>
<dbReference type="CDD" id="cd17321">
    <property type="entry name" value="MFS_MMR_MDR_like"/>
    <property type="match status" value="1"/>
</dbReference>
<dbReference type="Gene3D" id="1.20.1720.10">
    <property type="entry name" value="Multidrug resistance protein D"/>
    <property type="match status" value="1"/>
</dbReference>
<evidence type="ECO:0000259" key="8">
    <source>
        <dbReference type="PROSITE" id="PS50850"/>
    </source>
</evidence>
<keyword evidence="4 7" id="KW-0812">Transmembrane</keyword>
<keyword evidence="3" id="KW-1003">Cell membrane</keyword>
<dbReference type="PROSITE" id="PS50850">
    <property type="entry name" value="MFS"/>
    <property type="match status" value="1"/>
</dbReference>
<dbReference type="InterPro" id="IPR036259">
    <property type="entry name" value="MFS_trans_sf"/>
</dbReference>
<sequence length="485" mass="49648">MTSSAPAPAPAAALPGADDRRTVVVLLVLASYLMIVLDTSIIITGLPRIRDSLGFSPATLSWVHTAYTLSFGGLLMAGARAGDLFGRKRLFVLGLALFVAASLAIGLAPTPAFLVGARAVQGLGSAILAPSTLALLSVNFAEGAERSRALGWYGATAGVGASIGMVLGGVLADLLSWRVGFFINVPIGLGLIWGALRYVQEAPRQPGRLDVPGALLSTLGMVALVYGLVEAAETGWHSLHSGLPLLSGVLLLALFFVHEARTAQPLLPLRLLANRARSGAYLARLLFLAGVIGFWFYLTQYLQGVLGMRPLQAGLAFLPATLVQLLAAMSGPRLAHRFGNDRVLAAGVALTAAGMTWLAQIGAHSSYVLGVALPMLLLGIGQGLALSPLTIAGVAGVPAADAGAASGLVNTAHQLGGSVGLALLVVVFSAAGGYSAEPPAELAHRVAASLGAGAALLWAALLVVLTCVCQWRTRPGAVEPALLSR</sequence>
<protein>
    <submittedName>
        <fullName evidence="9">MFS transporter</fullName>
    </submittedName>
</protein>
<dbReference type="PANTHER" id="PTHR42718:SF46">
    <property type="entry name" value="BLR6921 PROTEIN"/>
    <property type="match status" value="1"/>
</dbReference>
<feature type="transmembrane region" description="Helical" evidence="7">
    <location>
        <begin position="446"/>
        <end position="468"/>
    </location>
</feature>
<feature type="transmembrane region" description="Helical" evidence="7">
    <location>
        <begin position="150"/>
        <end position="171"/>
    </location>
</feature>
<dbReference type="GO" id="GO:0005886">
    <property type="term" value="C:plasma membrane"/>
    <property type="evidence" value="ECO:0007669"/>
    <property type="project" value="UniProtKB-SubCell"/>
</dbReference>
<keyword evidence="5 7" id="KW-1133">Transmembrane helix</keyword>
<feature type="transmembrane region" description="Helical" evidence="7">
    <location>
        <begin position="23"/>
        <end position="46"/>
    </location>
</feature>
<keyword evidence="2" id="KW-0813">Transport</keyword>
<gene>
    <name evidence="9" type="ORF">DI603_10115</name>
</gene>
<dbReference type="Proteomes" id="UP000249633">
    <property type="component" value="Unassembled WGS sequence"/>
</dbReference>
<evidence type="ECO:0000313" key="9">
    <source>
        <dbReference type="EMBL" id="PZP32379.1"/>
    </source>
</evidence>
<feature type="transmembrane region" description="Helical" evidence="7">
    <location>
        <begin position="177"/>
        <end position="199"/>
    </location>
</feature>
<dbReference type="Gene3D" id="1.20.1250.20">
    <property type="entry name" value="MFS general substrate transporter like domains"/>
    <property type="match status" value="1"/>
</dbReference>